<protein>
    <submittedName>
        <fullName evidence="2">DUF3794 domain-containing protein</fullName>
    </submittedName>
</protein>
<feature type="domain" description="LysM" evidence="1">
    <location>
        <begin position="462"/>
        <end position="507"/>
    </location>
</feature>
<organism evidence="2 3">
    <name type="scientific">Faecalibacterium butyricigenerans</name>
    <dbReference type="NCBI Taxonomy" id="1851427"/>
    <lineage>
        <taxon>Bacteria</taxon>
        <taxon>Bacillati</taxon>
        <taxon>Bacillota</taxon>
        <taxon>Clostridia</taxon>
        <taxon>Eubacteriales</taxon>
        <taxon>Oscillospiraceae</taxon>
        <taxon>Faecalibacterium</taxon>
    </lineage>
</organism>
<dbReference type="RefSeq" id="WP_227621079.1">
    <property type="nucleotide sequence ID" value="NZ_JAJEQL010000015.1"/>
</dbReference>
<proteinExistence type="predicted"/>
<keyword evidence="3" id="KW-1185">Reference proteome</keyword>
<name>A0ABS8F8R0_9FIRM</name>
<evidence type="ECO:0000313" key="3">
    <source>
        <dbReference type="Proteomes" id="UP001430637"/>
    </source>
</evidence>
<dbReference type="InterPro" id="IPR018392">
    <property type="entry name" value="LysM"/>
</dbReference>
<dbReference type="EMBL" id="JAJEQL010000015">
    <property type="protein sequence ID" value="MCC2199566.1"/>
    <property type="molecule type" value="Genomic_DNA"/>
</dbReference>
<dbReference type="CDD" id="cd00118">
    <property type="entry name" value="LysM"/>
    <property type="match status" value="1"/>
</dbReference>
<comment type="caution">
    <text evidence="2">The sequence shown here is derived from an EMBL/GenBank/DDBJ whole genome shotgun (WGS) entry which is preliminary data.</text>
</comment>
<dbReference type="PROSITE" id="PS51782">
    <property type="entry name" value="LYSM"/>
    <property type="match status" value="1"/>
</dbReference>
<evidence type="ECO:0000313" key="2">
    <source>
        <dbReference type="EMBL" id="MCC2199566.1"/>
    </source>
</evidence>
<gene>
    <name evidence="2" type="ORF">LKD23_07355</name>
</gene>
<dbReference type="Proteomes" id="UP001430637">
    <property type="component" value="Unassembled WGS sequence"/>
</dbReference>
<sequence>MELKVFRDVLPAAGADCTAKAELPLETELLISDYLPPVQRIVKCFAQPVVLQKQLAPGRLTLEGYLRCTVYYQGEEGAGLCQTEQKLPFTKTLELPSFGATAWTACVEGQTEYLNCRAVNSRRIEVRGAYGLVVSVHAQLSTEVITALSEGGIEQKLTTLGGVRRAATLEKLVTIEGALTFPKPPAAILDITGTAEVRELKRMQGKAVAKGTLRALCAWRAEGDAALLSQTAELPFHQIVDVEGLSEDCQCLCTLAPVGFAAAEGETAEDGSASTTLTATALLRLSGWRPYQLQCVADAFSTRFAAEVTPQTIATEGLLCTLDETTVLRGSGPLPDAGAHILACFASFGPVSLTRSEGRAALTARAVVSAFAENTLGEIECYEKALDYALPLPADLPPDAQGYPECWLTVQDVQCTSAGGALEVSLTVRAEGAVLVRQTWPLVGGVELGDPLAPADPEVSLRICYAQAGEELFAIAKRYHVSPGQMLAANDLPDGTERLDEAQRLLVPGV</sequence>
<dbReference type="InterPro" id="IPR024300">
    <property type="entry name" value="SipL_SPOCS_dom"/>
</dbReference>
<dbReference type="Pfam" id="PF12673">
    <property type="entry name" value="SipL"/>
    <property type="match status" value="1"/>
</dbReference>
<dbReference type="Pfam" id="PF01476">
    <property type="entry name" value="LysM"/>
    <property type="match status" value="1"/>
</dbReference>
<accession>A0ABS8F8R0</accession>
<reference evidence="2" key="1">
    <citation type="submission" date="2021-10" db="EMBL/GenBank/DDBJ databases">
        <title>Anaerobic single-cell dispensing facilitates the cultivation of human gut bacteria.</title>
        <authorList>
            <person name="Afrizal A."/>
        </authorList>
    </citation>
    <scope>NUCLEOTIDE SEQUENCE</scope>
    <source>
        <strain evidence="2">CLA-AA-H233</strain>
    </source>
</reference>
<evidence type="ECO:0000259" key="1">
    <source>
        <dbReference type="PROSITE" id="PS51782"/>
    </source>
</evidence>